<dbReference type="Pfam" id="PF13041">
    <property type="entry name" value="PPR_2"/>
    <property type="match status" value="1"/>
</dbReference>
<keyword evidence="2" id="KW-0677">Repeat</keyword>
<proteinExistence type="inferred from homology"/>
<dbReference type="KEGG" id="qsa:O6P43_021542"/>
<dbReference type="Gene3D" id="1.25.40.10">
    <property type="entry name" value="Tetratricopeptide repeat domain"/>
    <property type="match status" value="3"/>
</dbReference>
<gene>
    <name evidence="5" type="ORF">O6P43_021542</name>
</gene>
<keyword evidence="6" id="KW-1185">Reference proteome</keyword>
<dbReference type="InterPro" id="IPR046848">
    <property type="entry name" value="E_motif"/>
</dbReference>
<comment type="similarity">
    <text evidence="1">Belongs to the PPR family. PCMP-H subfamily.</text>
</comment>
<protein>
    <submittedName>
        <fullName evidence="5">Pentatricopeptide repeat-containing protein family</fullName>
    </submittedName>
</protein>
<comment type="caution">
    <text evidence="5">The sequence shown here is derived from an EMBL/GenBank/DDBJ whole genome shotgun (WGS) entry which is preliminary data.</text>
</comment>
<feature type="repeat" description="PPR" evidence="3">
    <location>
        <begin position="142"/>
        <end position="176"/>
    </location>
</feature>
<evidence type="ECO:0000313" key="6">
    <source>
        <dbReference type="Proteomes" id="UP001163823"/>
    </source>
</evidence>
<dbReference type="InterPro" id="IPR011990">
    <property type="entry name" value="TPR-like_helical_dom_sf"/>
</dbReference>
<dbReference type="Pfam" id="PF01535">
    <property type="entry name" value="PPR"/>
    <property type="match status" value="1"/>
</dbReference>
<dbReference type="Proteomes" id="UP001163823">
    <property type="component" value="Chromosome 9"/>
</dbReference>
<evidence type="ECO:0000256" key="2">
    <source>
        <dbReference type="ARBA" id="ARBA00022737"/>
    </source>
</evidence>
<dbReference type="PROSITE" id="PS51375">
    <property type="entry name" value="PPR"/>
    <property type="match status" value="3"/>
</dbReference>
<feature type="repeat" description="PPR" evidence="3">
    <location>
        <begin position="85"/>
        <end position="119"/>
    </location>
</feature>
<name>A0AAD7PHA3_QUISA</name>
<reference evidence="5" key="1">
    <citation type="journal article" date="2023" name="Science">
        <title>Elucidation of the pathway for biosynthesis of saponin adjuvants from the soapbark tree.</title>
        <authorList>
            <person name="Reed J."/>
            <person name="Orme A."/>
            <person name="El-Demerdash A."/>
            <person name="Owen C."/>
            <person name="Martin L.B.B."/>
            <person name="Misra R.C."/>
            <person name="Kikuchi S."/>
            <person name="Rejzek M."/>
            <person name="Martin A.C."/>
            <person name="Harkess A."/>
            <person name="Leebens-Mack J."/>
            <person name="Louveau T."/>
            <person name="Stephenson M.J."/>
            <person name="Osbourn A."/>
        </authorList>
    </citation>
    <scope>NUCLEOTIDE SEQUENCE</scope>
    <source>
        <strain evidence="5">S10</strain>
    </source>
</reference>
<feature type="domain" description="DYW" evidence="4">
    <location>
        <begin position="281"/>
        <end position="338"/>
    </location>
</feature>
<accession>A0AAD7PHA3</accession>
<dbReference type="GO" id="GO:0008270">
    <property type="term" value="F:zinc ion binding"/>
    <property type="evidence" value="ECO:0007669"/>
    <property type="project" value="InterPro"/>
</dbReference>
<dbReference type="Pfam" id="PF14432">
    <property type="entry name" value="DYW_deaminase"/>
    <property type="match status" value="1"/>
</dbReference>
<evidence type="ECO:0000259" key="4">
    <source>
        <dbReference type="Pfam" id="PF14432"/>
    </source>
</evidence>
<dbReference type="EMBL" id="JARAOO010000009">
    <property type="protein sequence ID" value="KAJ7954854.1"/>
    <property type="molecule type" value="Genomic_DNA"/>
</dbReference>
<dbReference type="PANTHER" id="PTHR47926">
    <property type="entry name" value="PENTATRICOPEPTIDE REPEAT-CONTAINING PROTEIN"/>
    <property type="match status" value="1"/>
</dbReference>
<dbReference type="Pfam" id="PF20431">
    <property type="entry name" value="E_motif"/>
    <property type="match status" value="1"/>
</dbReference>
<evidence type="ECO:0000256" key="1">
    <source>
        <dbReference type="ARBA" id="ARBA00006643"/>
    </source>
</evidence>
<dbReference type="AlphaFoldDB" id="A0AAD7PHA3"/>
<evidence type="ECO:0000313" key="5">
    <source>
        <dbReference type="EMBL" id="KAJ7954854.1"/>
    </source>
</evidence>
<sequence>MYNSLVRGYASAGLSDEAILIYIQMAVMGIVPDKFSFPFVLIACAKVLALSEVLQFPGALVKIGLIRTDGMESAWRIFSEMPESDLVSWNTMVGALVQESMFEDAIELFRVMQNEGVKADRVTMVGVVIPKVHVFSQIDKKDVSEWTAAIGTMVMEGNGERAIQLLDAMLHQGVKPDDPLVGHTRMLNGQLIQLKEQLNWLLRELRLVLLSNIYVSAGRWNDVAKVRLHLKDKGVSKVPGSSSIEVHGIIHQFTSGDESHPEETHIALMLQEIKCRLSDAGHVPDLSNVLLDVDERKKHSEKLAIALGLIGTGQGTPIRVVKNLRMCSDCHSFSKLVFKNL</sequence>
<dbReference type="InterPro" id="IPR032867">
    <property type="entry name" value="DYW_dom"/>
</dbReference>
<dbReference type="GO" id="GO:0003723">
    <property type="term" value="F:RNA binding"/>
    <property type="evidence" value="ECO:0007669"/>
    <property type="project" value="InterPro"/>
</dbReference>
<dbReference type="GO" id="GO:0009451">
    <property type="term" value="P:RNA modification"/>
    <property type="evidence" value="ECO:0007669"/>
    <property type="project" value="InterPro"/>
</dbReference>
<evidence type="ECO:0000256" key="3">
    <source>
        <dbReference type="PROSITE-ProRule" id="PRU00708"/>
    </source>
</evidence>
<dbReference type="InterPro" id="IPR046960">
    <property type="entry name" value="PPR_At4g14850-like_plant"/>
</dbReference>
<dbReference type="InterPro" id="IPR002885">
    <property type="entry name" value="PPR_rpt"/>
</dbReference>
<dbReference type="NCBIfam" id="TIGR00756">
    <property type="entry name" value="PPR"/>
    <property type="match status" value="3"/>
</dbReference>
<organism evidence="5 6">
    <name type="scientific">Quillaja saponaria</name>
    <name type="common">Soap bark tree</name>
    <dbReference type="NCBI Taxonomy" id="32244"/>
    <lineage>
        <taxon>Eukaryota</taxon>
        <taxon>Viridiplantae</taxon>
        <taxon>Streptophyta</taxon>
        <taxon>Embryophyta</taxon>
        <taxon>Tracheophyta</taxon>
        <taxon>Spermatophyta</taxon>
        <taxon>Magnoliopsida</taxon>
        <taxon>eudicotyledons</taxon>
        <taxon>Gunneridae</taxon>
        <taxon>Pentapetalae</taxon>
        <taxon>rosids</taxon>
        <taxon>fabids</taxon>
        <taxon>Fabales</taxon>
        <taxon>Quillajaceae</taxon>
        <taxon>Quillaja</taxon>
    </lineage>
</organism>
<feature type="repeat" description="PPR" evidence="3">
    <location>
        <begin position="1"/>
        <end position="32"/>
    </location>
</feature>